<accession>A0A6M4MAD7</accession>
<keyword evidence="4" id="KW-0410">Iron transport</keyword>
<feature type="signal peptide" evidence="14">
    <location>
        <begin position="1"/>
        <end position="19"/>
    </location>
</feature>
<keyword evidence="5 12" id="KW-0812">Transmembrane</keyword>
<dbReference type="AlphaFoldDB" id="A0A6M4MAD7"/>
<evidence type="ECO:0000256" key="5">
    <source>
        <dbReference type="ARBA" id="ARBA00022692"/>
    </source>
</evidence>
<dbReference type="PROSITE" id="PS01156">
    <property type="entry name" value="TONB_DEPENDENT_REC_2"/>
    <property type="match status" value="1"/>
</dbReference>
<keyword evidence="11 12" id="KW-0998">Cell outer membrane</keyword>
<evidence type="ECO:0000256" key="7">
    <source>
        <dbReference type="ARBA" id="ARBA00023004"/>
    </source>
</evidence>
<keyword evidence="10 12" id="KW-0472">Membrane</keyword>
<evidence type="ECO:0000313" key="17">
    <source>
        <dbReference type="Proteomes" id="UP000219285"/>
    </source>
</evidence>
<evidence type="ECO:0000259" key="15">
    <source>
        <dbReference type="Pfam" id="PF07715"/>
    </source>
</evidence>
<reference evidence="16 17" key="2">
    <citation type="submission" date="2020-04" db="EMBL/GenBank/DDBJ databases">
        <title>Complete genome sequence of Alteromonas pelagimontana 5.12T.</title>
        <authorList>
            <person name="Sinha R.K."/>
            <person name="Krishnan K.P."/>
            <person name="Kurian J.P."/>
        </authorList>
    </citation>
    <scope>NUCLEOTIDE SEQUENCE [LARGE SCALE GENOMIC DNA]</scope>
    <source>
        <strain evidence="16 17">5.12</strain>
    </source>
</reference>
<keyword evidence="2 12" id="KW-0813">Transport</keyword>
<keyword evidence="7" id="KW-0408">Iron</keyword>
<dbReference type="InterPro" id="IPR010917">
    <property type="entry name" value="TonB_rcpt_CS"/>
</dbReference>
<organism evidence="16 17">
    <name type="scientific">Alteromonas pelagimontana</name>
    <dbReference type="NCBI Taxonomy" id="1858656"/>
    <lineage>
        <taxon>Bacteria</taxon>
        <taxon>Pseudomonadati</taxon>
        <taxon>Pseudomonadota</taxon>
        <taxon>Gammaproteobacteria</taxon>
        <taxon>Alteromonadales</taxon>
        <taxon>Alteromonadaceae</taxon>
        <taxon>Alteromonas/Salinimonas group</taxon>
        <taxon>Alteromonas</taxon>
    </lineage>
</organism>
<dbReference type="Pfam" id="PF07715">
    <property type="entry name" value="Plug"/>
    <property type="match status" value="1"/>
</dbReference>
<dbReference type="RefSeq" id="WP_075608746.1">
    <property type="nucleotide sequence ID" value="NZ_CP052766.1"/>
</dbReference>
<dbReference type="EMBL" id="CP052766">
    <property type="protein sequence ID" value="QJR79939.1"/>
    <property type="molecule type" value="Genomic_DNA"/>
</dbReference>
<keyword evidence="3 12" id="KW-1134">Transmembrane beta strand</keyword>
<keyword evidence="9" id="KW-0798">TonB box</keyword>
<reference evidence="17" key="1">
    <citation type="submission" date="2014-12" db="EMBL/GenBank/DDBJ databases">
        <title>Complete genome sequence of a multi-drug resistant Klebsiella pneumoniae.</title>
        <authorList>
            <person name="Hua X."/>
            <person name="Chen Q."/>
            <person name="Li X."/>
            <person name="Feng Y."/>
            <person name="Ruan Z."/>
            <person name="Yu Y."/>
        </authorList>
    </citation>
    <scope>NUCLEOTIDE SEQUENCE [LARGE SCALE GENOMIC DNA]</scope>
    <source>
        <strain evidence="17">5.12</strain>
    </source>
</reference>
<evidence type="ECO:0000256" key="10">
    <source>
        <dbReference type="ARBA" id="ARBA00023136"/>
    </source>
</evidence>
<dbReference type="GO" id="GO:0009279">
    <property type="term" value="C:cell outer membrane"/>
    <property type="evidence" value="ECO:0007669"/>
    <property type="project" value="UniProtKB-SubCell"/>
</dbReference>
<dbReference type="Gene3D" id="2.40.170.20">
    <property type="entry name" value="TonB-dependent receptor, beta-barrel domain"/>
    <property type="match status" value="1"/>
</dbReference>
<name>A0A6M4MAD7_9ALTE</name>
<dbReference type="SUPFAM" id="SSF56935">
    <property type="entry name" value="Porins"/>
    <property type="match status" value="1"/>
</dbReference>
<dbReference type="InterPro" id="IPR012910">
    <property type="entry name" value="Plug_dom"/>
</dbReference>
<comment type="similarity">
    <text evidence="12">Belongs to the TonB-dependent receptor family.</text>
</comment>
<dbReference type="GO" id="GO:0006826">
    <property type="term" value="P:iron ion transport"/>
    <property type="evidence" value="ECO:0007669"/>
    <property type="project" value="UniProtKB-KW"/>
</dbReference>
<protein>
    <submittedName>
        <fullName evidence="16">TonB-dependent receptor</fullName>
    </submittedName>
</protein>
<comment type="subcellular location">
    <subcellularLocation>
        <location evidence="1 12">Cell outer membrane</location>
        <topology evidence="1 12">Multi-pass membrane protein</topology>
    </subcellularLocation>
</comment>
<evidence type="ECO:0000256" key="3">
    <source>
        <dbReference type="ARBA" id="ARBA00022452"/>
    </source>
</evidence>
<dbReference type="PANTHER" id="PTHR32552:SF81">
    <property type="entry name" value="TONB-DEPENDENT OUTER MEMBRANE RECEPTOR"/>
    <property type="match status" value="1"/>
</dbReference>
<keyword evidence="8" id="KW-0406">Ion transport</keyword>
<evidence type="ECO:0000256" key="11">
    <source>
        <dbReference type="ARBA" id="ARBA00023237"/>
    </source>
</evidence>
<proteinExistence type="inferred from homology"/>
<evidence type="ECO:0000256" key="6">
    <source>
        <dbReference type="ARBA" id="ARBA00022729"/>
    </source>
</evidence>
<evidence type="ECO:0000256" key="4">
    <source>
        <dbReference type="ARBA" id="ARBA00022496"/>
    </source>
</evidence>
<evidence type="ECO:0000313" key="16">
    <source>
        <dbReference type="EMBL" id="QJR79939.1"/>
    </source>
</evidence>
<dbReference type="OrthoDB" id="127311at2"/>
<evidence type="ECO:0000256" key="14">
    <source>
        <dbReference type="SAM" id="SignalP"/>
    </source>
</evidence>
<evidence type="ECO:0000256" key="1">
    <source>
        <dbReference type="ARBA" id="ARBA00004571"/>
    </source>
</evidence>
<gene>
    <name evidence="16" type="ORF">CA267_003630</name>
</gene>
<evidence type="ECO:0000256" key="9">
    <source>
        <dbReference type="ARBA" id="ARBA00023077"/>
    </source>
</evidence>
<dbReference type="InterPro" id="IPR036942">
    <property type="entry name" value="Beta-barrel_TonB_sf"/>
</dbReference>
<feature type="chain" id="PRO_5028856459" evidence="14">
    <location>
        <begin position="20"/>
        <end position="684"/>
    </location>
</feature>
<dbReference type="Proteomes" id="UP000219285">
    <property type="component" value="Chromosome"/>
</dbReference>
<keyword evidence="6 14" id="KW-0732">Signal</keyword>
<sequence length="684" mass="76700">MNKNVISLSLFCLSFSAVAQEADLERITVTGDFRQATLDQLSTSASVVGEARLASRQADHIDSMLNIAPNVNFSTGASRGRFIQIRGIGERSQFAEPINPSVSFLVDEFDFSGLAAAGVLFDTQQVEVYRGPQATLFGTGALAGAVKVVSRQPAADPSGYALFRLGNKDTYRIEAAHGDSITENVNYRAAVMQNKSDGFVNNTYLNREDTDNIDESAARLAVNWDVSADSSLAINYRWYDIDNGYDVFSLENNRNTRSDAPGYDTQRTNAVSLKSQTQTYAGDLAVILTHASHDIAYGYDEDWTYPEFHPETYVSVDSYFRDVATSTAEIRFTSSPQAALFSGRTQWLVGAFYKESEEDLLRQYTYLESPFNSTYQPTTKAVYFDTQTQLSEGLSLLAGVRIENYAFDYVDSDGIENAYDSDMTGGKLALNYVQGRHFWYGSISRGYKGAGINPDSRLPTGQRFYDAEFNWNYEVGYKGHVFTPDLTLRAAVFHMDREDTQISDYQIVKREDGSEGFIDIIGNAQIGTNRGIELELGWQATQVWQLQGSLGYLDATFESYTNAKGEQVDKREQAQAPSYTANIFSELWVAPDWVWRVDVDYKDSFRFSDGNALASPSTTLVNSEISWLLDAWTATLWVNNAFDRTYYTRGFSFENDPRQWDGIAESYYQLGDGRQYGITVKYQF</sequence>
<evidence type="ECO:0000256" key="13">
    <source>
        <dbReference type="PROSITE-ProRule" id="PRU10144"/>
    </source>
</evidence>
<dbReference type="PANTHER" id="PTHR32552">
    <property type="entry name" value="FERRICHROME IRON RECEPTOR-RELATED"/>
    <property type="match status" value="1"/>
</dbReference>
<feature type="domain" description="TonB-dependent receptor plug" evidence="15">
    <location>
        <begin position="40"/>
        <end position="145"/>
    </location>
</feature>
<keyword evidence="17" id="KW-1185">Reference proteome</keyword>
<dbReference type="PROSITE" id="PS52016">
    <property type="entry name" value="TONB_DEPENDENT_REC_3"/>
    <property type="match status" value="1"/>
</dbReference>
<feature type="short sequence motif" description="TonB C-terminal box" evidence="13">
    <location>
        <begin position="667"/>
        <end position="684"/>
    </location>
</feature>
<keyword evidence="16" id="KW-0675">Receptor</keyword>
<dbReference type="KEGG" id="apel:CA267_003630"/>
<evidence type="ECO:0000256" key="12">
    <source>
        <dbReference type="PROSITE-ProRule" id="PRU01360"/>
    </source>
</evidence>
<evidence type="ECO:0000256" key="8">
    <source>
        <dbReference type="ARBA" id="ARBA00023065"/>
    </source>
</evidence>
<evidence type="ECO:0000256" key="2">
    <source>
        <dbReference type="ARBA" id="ARBA00022448"/>
    </source>
</evidence>
<dbReference type="InterPro" id="IPR039426">
    <property type="entry name" value="TonB-dep_rcpt-like"/>
</dbReference>